<evidence type="ECO:0000256" key="3">
    <source>
        <dbReference type="ARBA" id="ARBA00022448"/>
    </source>
</evidence>
<keyword evidence="4 8" id="KW-0812">Transmembrane</keyword>
<feature type="transmembrane region" description="Helical" evidence="8">
    <location>
        <begin position="513"/>
        <end position="533"/>
    </location>
</feature>
<dbReference type="Pfam" id="PF00324">
    <property type="entry name" value="AA_permease"/>
    <property type="match status" value="1"/>
</dbReference>
<feature type="transmembrane region" description="Helical" evidence="8">
    <location>
        <begin position="221"/>
        <end position="240"/>
    </location>
</feature>
<feature type="transmembrane region" description="Helical" evidence="8">
    <location>
        <begin position="309"/>
        <end position="327"/>
    </location>
</feature>
<dbReference type="PANTHER" id="PTHR43341">
    <property type="entry name" value="AMINO ACID PERMEASE"/>
    <property type="match status" value="1"/>
</dbReference>
<keyword evidence="6 8" id="KW-1133">Transmembrane helix</keyword>
<reference evidence="10 11" key="1">
    <citation type="journal article" date="2011" name="Science">
        <title>Comparative functional genomics of the fission yeasts.</title>
        <authorList>
            <person name="Rhind N."/>
            <person name="Chen Z."/>
            <person name="Yassour M."/>
            <person name="Thompson D.A."/>
            <person name="Haas B.J."/>
            <person name="Habib N."/>
            <person name="Wapinski I."/>
            <person name="Roy S."/>
            <person name="Lin M.F."/>
            <person name="Heiman D.I."/>
            <person name="Young S.K."/>
            <person name="Furuya K."/>
            <person name="Guo Y."/>
            <person name="Pidoux A."/>
            <person name="Chen H.M."/>
            <person name="Robbertse B."/>
            <person name="Goldberg J.M."/>
            <person name="Aoki K."/>
            <person name="Bayne E.H."/>
            <person name="Berlin A.M."/>
            <person name="Desjardins C.A."/>
            <person name="Dobbs E."/>
            <person name="Dukaj L."/>
            <person name="Fan L."/>
            <person name="FitzGerald M.G."/>
            <person name="French C."/>
            <person name="Gujja S."/>
            <person name="Hansen K."/>
            <person name="Keifenheim D."/>
            <person name="Levin J.Z."/>
            <person name="Mosher R.A."/>
            <person name="Mueller C.A."/>
            <person name="Pfiffner J."/>
            <person name="Priest M."/>
            <person name="Russ C."/>
            <person name="Smialowska A."/>
            <person name="Swoboda P."/>
            <person name="Sykes S.M."/>
            <person name="Vaughn M."/>
            <person name="Vengrova S."/>
            <person name="Yoder R."/>
            <person name="Zeng Q."/>
            <person name="Allshire R."/>
            <person name="Baulcombe D."/>
            <person name="Birren B.W."/>
            <person name="Brown W."/>
            <person name="Ekwall K."/>
            <person name="Kellis M."/>
            <person name="Leatherwood J."/>
            <person name="Levin H."/>
            <person name="Margalit H."/>
            <person name="Martienssen R."/>
            <person name="Nieduszynski C.A."/>
            <person name="Spatafora J.W."/>
            <person name="Friedman N."/>
            <person name="Dalgaard J.Z."/>
            <person name="Baumann P."/>
            <person name="Niki H."/>
            <person name="Regev A."/>
            <person name="Nusbaum C."/>
        </authorList>
    </citation>
    <scope>NUCLEOTIDE SEQUENCE [LARGE SCALE GENOMIC DNA]</scope>
    <source>
        <strain evidence="11">yFS275 / FY16936</strain>
    </source>
</reference>
<feature type="transmembrane region" description="Helical" evidence="8">
    <location>
        <begin position="195"/>
        <end position="215"/>
    </location>
</feature>
<dbReference type="RefSeq" id="XP_002173221.1">
    <property type="nucleotide sequence ID" value="XM_002173185.2"/>
</dbReference>
<dbReference type="HOGENOM" id="CLU_007946_12_0_1"/>
<gene>
    <name evidence="10" type="ORF">SJAG_01998</name>
</gene>
<dbReference type="OMA" id="FRENAFR"/>
<feature type="transmembrane region" description="Helical" evidence="8">
    <location>
        <begin position="429"/>
        <end position="450"/>
    </location>
</feature>
<dbReference type="AlphaFoldDB" id="B6JZG0"/>
<dbReference type="InterPro" id="IPR050524">
    <property type="entry name" value="APC_YAT"/>
</dbReference>
<evidence type="ECO:0000256" key="8">
    <source>
        <dbReference type="SAM" id="Phobius"/>
    </source>
</evidence>
<dbReference type="JaponicusDB" id="SJAG_01998"/>
<keyword evidence="11" id="KW-1185">Reference proteome</keyword>
<keyword evidence="3" id="KW-0813">Transport</keyword>
<proteinExistence type="inferred from homology"/>
<evidence type="ECO:0000313" key="10">
    <source>
        <dbReference type="EMBL" id="EEB06928.1"/>
    </source>
</evidence>
<dbReference type="GeneID" id="7049984"/>
<dbReference type="Gene3D" id="1.20.1740.10">
    <property type="entry name" value="Amino acid/polyamine transporter I"/>
    <property type="match status" value="1"/>
</dbReference>
<evidence type="ECO:0000313" key="11">
    <source>
        <dbReference type="Proteomes" id="UP000001744"/>
    </source>
</evidence>
<sequence length="584" mass="64891">MTRSTECDQKTEDGPVIVVSEASAKEKILVEKVSSCESDVPIETIRLKKGVEYESESSVKRFFNSFRRSDVTDSLALQRKLKSRHIQMIAIGSTIGTGLWVGSGDSFAKGGAASVLINYIIVGTMILTTVYSLGELAVNYPVPGSYLSLSSQFVDRSWSFAMHWNYIFGSLVSTPLEIITACMCLTYWTSINSGIWITIFIAFFMFINIFGVKGYGEIEFFLSFIKVVSIIGFIILGIIIDCGGIPTDHRGYIGTRIFESDAFIHGFRGFCAVFLNATYSYSGTECVGLAAAETEDPAKTFPKAVKQTVYRIALFYIVALFIVSLLISGKDPRLVTLSGNMASPFILAVEDAGIKALPSILNAIILISVLSAANAIFYTGSRAIHSAGVNGYGPKWFSYVDRSGRPLAALALLFLFCGLAYLSETNTNYSIFTWLMAVYGLGTLFSWGTINLVHIRMRLAMKRQGVSTTNLIYASPFGIYGSYYSLIWVILMFIAQLYVAIFPFGGKPNASYFFQQYLSMPVIIIMFLVHKLWTKTPWLKLKNIDLDTGLNQSFNVPFEQPQEKTKNEQEGFKRNLSRFLDFLC</sequence>
<feature type="domain" description="Amino acid permease/ SLC12A" evidence="9">
    <location>
        <begin position="85"/>
        <end position="541"/>
    </location>
</feature>
<keyword evidence="7 8" id="KW-0472">Membrane</keyword>
<evidence type="ECO:0000256" key="7">
    <source>
        <dbReference type="ARBA" id="ARBA00023136"/>
    </source>
</evidence>
<dbReference type="InterPro" id="IPR004840">
    <property type="entry name" value="Amino_acid_permease_CS"/>
</dbReference>
<dbReference type="GO" id="GO:0016020">
    <property type="term" value="C:membrane"/>
    <property type="evidence" value="ECO:0000318"/>
    <property type="project" value="GO_Central"/>
</dbReference>
<feature type="transmembrane region" description="Helical" evidence="8">
    <location>
        <begin position="166"/>
        <end position="188"/>
    </location>
</feature>
<organism evidence="10 11">
    <name type="scientific">Schizosaccharomyces japonicus (strain yFS275 / FY16936)</name>
    <name type="common">Fission yeast</name>
    <dbReference type="NCBI Taxonomy" id="402676"/>
    <lineage>
        <taxon>Eukaryota</taxon>
        <taxon>Fungi</taxon>
        <taxon>Dikarya</taxon>
        <taxon>Ascomycota</taxon>
        <taxon>Taphrinomycotina</taxon>
        <taxon>Schizosaccharomycetes</taxon>
        <taxon>Schizosaccharomycetales</taxon>
        <taxon>Schizosaccharomycetaceae</taxon>
        <taxon>Schizosaccharomyces</taxon>
    </lineage>
</organism>
<protein>
    <submittedName>
        <fullName evidence="10">General amino acid permease GAP1</fullName>
    </submittedName>
</protein>
<comment type="subcellular location">
    <subcellularLocation>
        <location evidence="1">Membrane</location>
        <topology evidence="1">Multi-pass membrane protein</topology>
    </subcellularLocation>
</comment>
<accession>B6JZG0</accession>
<name>B6JZG0_SCHJY</name>
<feature type="transmembrane region" description="Helical" evidence="8">
    <location>
        <begin position="360"/>
        <end position="378"/>
    </location>
</feature>
<dbReference type="eggNOG" id="KOG1286">
    <property type="taxonomic scope" value="Eukaryota"/>
</dbReference>
<evidence type="ECO:0000256" key="6">
    <source>
        <dbReference type="ARBA" id="ARBA00022989"/>
    </source>
</evidence>
<dbReference type="FunFam" id="1.20.1740.10:FF:000001">
    <property type="entry name" value="Amino acid permease"/>
    <property type="match status" value="1"/>
</dbReference>
<comment type="similarity">
    <text evidence="2">Belongs to the amino acid-polyamine-organocation (APC) superfamily.</text>
</comment>
<dbReference type="PIRSF" id="PIRSF006060">
    <property type="entry name" value="AA_transporter"/>
    <property type="match status" value="1"/>
</dbReference>
<feature type="transmembrane region" description="Helical" evidence="8">
    <location>
        <begin position="471"/>
        <end position="501"/>
    </location>
</feature>
<dbReference type="EMBL" id="KE651168">
    <property type="protein sequence ID" value="EEB06928.1"/>
    <property type="molecule type" value="Genomic_DNA"/>
</dbReference>
<dbReference type="OrthoDB" id="3900342at2759"/>
<dbReference type="PROSITE" id="PS00218">
    <property type="entry name" value="AMINO_ACID_PERMEASE_1"/>
    <property type="match status" value="1"/>
</dbReference>
<dbReference type="STRING" id="402676.B6JZG0"/>
<feature type="transmembrane region" description="Helical" evidence="8">
    <location>
        <begin position="407"/>
        <end position="423"/>
    </location>
</feature>
<dbReference type="Proteomes" id="UP000001744">
    <property type="component" value="Unassembled WGS sequence"/>
</dbReference>
<evidence type="ECO:0000256" key="4">
    <source>
        <dbReference type="ARBA" id="ARBA00022692"/>
    </source>
</evidence>
<dbReference type="GO" id="GO:0015171">
    <property type="term" value="F:amino acid transmembrane transporter activity"/>
    <property type="evidence" value="ECO:0000318"/>
    <property type="project" value="GO_Central"/>
</dbReference>
<dbReference type="VEuPathDB" id="FungiDB:SJAG_01998"/>
<dbReference type="PANTHER" id="PTHR43341:SF42">
    <property type="entry name" value="DIFFERENTIATION PROCESS PUTATIVE AMINO-ACID PERMEASE ISP5-RELATED"/>
    <property type="match status" value="1"/>
</dbReference>
<evidence type="ECO:0000256" key="5">
    <source>
        <dbReference type="ARBA" id="ARBA00022970"/>
    </source>
</evidence>
<dbReference type="InterPro" id="IPR004841">
    <property type="entry name" value="AA-permease/SLC12A_dom"/>
</dbReference>
<dbReference type="GO" id="GO:0003333">
    <property type="term" value="P:amino acid transmembrane transport"/>
    <property type="evidence" value="ECO:0000318"/>
    <property type="project" value="GO_Central"/>
</dbReference>
<evidence type="ECO:0000256" key="2">
    <source>
        <dbReference type="ARBA" id="ARBA00009523"/>
    </source>
</evidence>
<keyword evidence="5" id="KW-0029">Amino-acid transport</keyword>
<evidence type="ECO:0000259" key="9">
    <source>
        <dbReference type="Pfam" id="PF00324"/>
    </source>
</evidence>
<feature type="transmembrane region" description="Helical" evidence="8">
    <location>
        <begin position="116"/>
        <end position="134"/>
    </location>
</feature>
<evidence type="ECO:0000256" key="1">
    <source>
        <dbReference type="ARBA" id="ARBA00004141"/>
    </source>
</evidence>